<dbReference type="AlphaFoldDB" id="W4GRW4"/>
<evidence type="ECO:0000313" key="1">
    <source>
        <dbReference type="EMBL" id="ETV82442.1"/>
    </source>
</evidence>
<name>W4GRW4_APHAT</name>
<dbReference type="OrthoDB" id="360390at2759"/>
<protein>
    <submittedName>
        <fullName evidence="1">Uncharacterized protein</fullName>
    </submittedName>
</protein>
<organism evidence="1">
    <name type="scientific">Aphanomyces astaci</name>
    <name type="common">Crayfish plague agent</name>
    <dbReference type="NCBI Taxonomy" id="112090"/>
    <lineage>
        <taxon>Eukaryota</taxon>
        <taxon>Sar</taxon>
        <taxon>Stramenopiles</taxon>
        <taxon>Oomycota</taxon>
        <taxon>Saprolegniomycetes</taxon>
        <taxon>Saprolegniales</taxon>
        <taxon>Verrucalvaceae</taxon>
        <taxon>Aphanomyces</taxon>
    </lineage>
</organism>
<sequence length="117" mass="13085">MKWLCRAWRTVFSEDSSRSVATNSGPPALYYKYVDDLDDDDAKDADERWSVVLRALRSHWTECTTCTGPSLIGPINDAVTLERSNRVLSEYRAWSQYQPTLPTGASLGPKTACAHVS</sequence>
<proteinExistence type="predicted"/>
<gene>
    <name evidence="1" type="ORF">H257_05080</name>
</gene>
<dbReference type="GeneID" id="20807076"/>
<accession>W4GRW4</accession>
<dbReference type="EMBL" id="KI913122">
    <property type="protein sequence ID" value="ETV82442.1"/>
    <property type="molecule type" value="Genomic_DNA"/>
</dbReference>
<reference evidence="1" key="1">
    <citation type="submission" date="2013-12" db="EMBL/GenBank/DDBJ databases">
        <title>The Genome Sequence of Aphanomyces astaci APO3.</title>
        <authorList>
            <consortium name="The Broad Institute Genomics Platform"/>
            <person name="Russ C."/>
            <person name="Tyler B."/>
            <person name="van West P."/>
            <person name="Dieguez-Uribeondo J."/>
            <person name="Young S.K."/>
            <person name="Zeng Q."/>
            <person name="Gargeya S."/>
            <person name="Fitzgerald M."/>
            <person name="Abouelleil A."/>
            <person name="Alvarado L."/>
            <person name="Chapman S.B."/>
            <person name="Gainer-Dewar J."/>
            <person name="Goldberg J."/>
            <person name="Griggs A."/>
            <person name="Gujja S."/>
            <person name="Hansen M."/>
            <person name="Howarth C."/>
            <person name="Imamovic A."/>
            <person name="Ireland A."/>
            <person name="Larimer J."/>
            <person name="McCowan C."/>
            <person name="Murphy C."/>
            <person name="Pearson M."/>
            <person name="Poon T.W."/>
            <person name="Priest M."/>
            <person name="Roberts A."/>
            <person name="Saif S."/>
            <person name="Shea T."/>
            <person name="Sykes S."/>
            <person name="Wortman J."/>
            <person name="Nusbaum C."/>
            <person name="Birren B."/>
        </authorList>
    </citation>
    <scope>NUCLEOTIDE SEQUENCE [LARGE SCALE GENOMIC DNA]</scope>
    <source>
        <strain evidence="1">APO3</strain>
    </source>
</reference>
<dbReference type="RefSeq" id="XP_009828111.1">
    <property type="nucleotide sequence ID" value="XM_009829809.1"/>
</dbReference>
<dbReference type="STRING" id="112090.W4GRW4"/>
<dbReference type="VEuPathDB" id="FungiDB:H257_05080"/>